<reference evidence="4" key="1">
    <citation type="journal article" date="2004" name="Appl. Environ. Microbiol.">
        <title>Lactococcal plasmid pNP40 encodes a novel, temperature-sensitive restriction-modification system.</title>
        <authorList>
            <person name="O'Driscoll J."/>
            <person name="Glynn F."/>
            <person name="Cahalane O."/>
            <person name="O'Connell-Motherway M."/>
            <person name="Fitzgerald G.F."/>
            <person name="Van Sinderen D."/>
        </authorList>
    </citation>
    <scope>NUCLEOTIDE SEQUENCE</scope>
    <source>
        <plasmid evidence="4">pNP40</plasmid>
    </source>
</reference>
<dbReference type="Pfam" id="PF13240">
    <property type="entry name" value="Zn_Ribbon_1"/>
    <property type="match status" value="1"/>
</dbReference>
<keyword evidence="1" id="KW-0812">Transmembrane</keyword>
<protein>
    <submittedName>
        <fullName evidence="4">ORF34</fullName>
    </submittedName>
</protein>
<dbReference type="InterPro" id="IPR026870">
    <property type="entry name" value="Zinc_ribbon_dom"/>
</dbReference>
<feature type="domain" description="DZANK-type" evidence="2">
    <location>
        <begin position="5"/>
        <end position="61"/>
    </location>
</feature>
<organism evidence="4">
    <name type="scientific">Lactococcus lactis</name>
    <dbReference type="NCBI Taxonomy" id="1358"/>
    <lineage>
        <taxon>Bacteria</taxon>
        <taxon>Bacillati</taxon>
        <taxon>Bacillota</taxon>
        <taxon>Bacilli</taxon>
        <taxon>Lactobacillales</taxon>
        <taxon>Streptococcaceae</taxon>
        <taxon>Lactococcus</taxon>
    </lineage>
</organism>
<evidence type="ECO:0000256" key="1">
    <source>
        <dbReference type="SAM" id="Phobius"/>
    </source>
</evidence>
<dbReference type="Pfam" id="PF05656">
    <property type="entry name" value="DUF805"/>
    <property type="match status" value="1"/>
</dbReference>
<reference evidence="4" key="2">
    <citation type="journal article" date="2006" name="J. Bacteriol.">
        <title>Sequence analysis of the lactococcal plasmid pNP40: a mobile replicon for coping with environmental hazards.</title>
        <authorList>
            <person name="O'Driscoll J."/>
            <person name="Glynn F."/>
            <person name="Fitzgerald G.F."/>
            <person name="van Sinderen D."/>
        </authorList>
    </citation>
    <scope>NUCLEOTIDE SEQUENCE</scope>
    <source>
        <plasmid evidence="4">pNP40</plasmid>
    </source>
</reference>
<geneLocation type="plasmid" evidence="4">
    <name>pNP40</name>
</geneLocation>
<keyword evidence="4" id="KW-0614">Plasmid</keyword>
<dbReference type="RefSeq" id="WP_012477762.1">
    <property type="nucleotide sequence ID" value="NC_010901.1"/>
</dbReference>
<keyword evidence="1" id="KW-0472">Membrane</keyword>
<sequence length="226" mass="25295">MKNHCEKCGNELQEGSKFCVKCGNPIITKTGKIQVNEPTVIYCTNCGEKMDPLADFCIKCGVSKNKSHKHCINCGSNLTEEQDFCIKCGTKISSGFRIGNMKVSDGTQEQVDKLTKTTMGRAYLNYWLNWSNYKEKATRPDFWYAILSCVIVYLVLAIMTVILSVIPLIGTIVSVAFVLFIMLNIPPVIALYIRRSNDVGLNWKWFILSTVLSANLFLAILPSKEG</sequence>
<keyword evidence="1" id="KW-1133">Transmembrane helix</keyword>
<feature type="transmembrane region" description="Helical" evidence="1">
    <location>
        <begin position="172"/>
        <end position="193"/>
    </location>
</feature>
<dbReference type="AlphaFoldDB" id="Q0GU09"/>
<feature type="domain" description="Zinc-ribbon" evidence="3">
    <location>
        <begin position="70"/>
        <end position="92"/>
    </location>
</feature>
<accession>Q0GU09</accession>
<dbReference type="EMBL" id="DQ534432">
    <property type="protein sequence ID" value="ABG00316.1"/>
    <property type="molecule type" value="Genomic_DNA"/>
</dbReference>
<evidence type="ECO:0000259" key="2">
    <source>
        <dbReference type="Pfam" id="PF12773"/>
    </source>
</evidence>
<dbReference type="InterPro" id="IPR025874">
    <property type="entry name" value="DZR"/>
</dbReference>
<evidence type="ECO:0000259" key="3">
    <source>
        <dbReference type="Pfam" id="PF13240"/>
    </source>
</evidence>
<evidence type="ECO:0000313" key="4">
    <source>
        <dbReference type="EMBL" id="ABG00316.1"/>
    </source>
</evidence>
<name>Q0GU09_9LACT</name>
<feature type="transmembrane region" description="Helical" evidence="1">
    <location>
        <begin position="205"/>
        <end position="223"/>
    </location>
</feature>
<dbReference type="Pfam" id="PF12773">
    <property type="entry name" value="DZR"/>
    <property type="match status" value="1"/>
</dbReference>
<dbReference type="InterPro" id="IPR008523">
    <property type="entry name" value="DUF805"/>
</dbReference>
<dbReference type="GO" id="GO:0016020">
    <property type="term" value="C:membrane"/>
    <property type="evidence" value="ECO:0007669"/>
    <property type="project" value="InterPro"/>
</dbReference>
<proteinExistence type="predicted"/>
<feature type="transmembrane region" description="Helical" evidence="1">
    <location>
        <begin position="142"/>
        <end position="166"/>
    </location>
</feature>